<evidence type="ECO:0000256" key="3">
    <source>
        <dbReference type="RuleBase" id="RU000363"/>
    </source>
</evidence>
<evidence type="ECO:0000256" key="2">
    <source>
        <dbReference type="ARBA" id="ARBA00023002"/>
    </source>
</evidence>
<protein>
    <submittedName>
        <fullName evidence="5">SDR family oxidoreductase</fullName>
    </submittedName>
</protein>
<comment type="caution">
    <text evidence="5">The sequence shown here is derived from an EMBL/GenBank/DDBJ whole genome shotgun (WGS) entry which is preliminary data.</text>
</comment>
<dbReference type="GO" id="GO:0016616">
    <property type="term" value="F:oxidoreductase activity, acting on the CH-OH group of donors, NAD or NADP as acceptor"/>
    <property type="evidence" value="ECO:0007669"/>
    <property type="project" value="UniProtKB-ARBA"/>
</dbReference>
<dbReference type="PRINTS" id="PR00080">
    <property type="entry name" value="SDRFAMILY"/>
</dbReference>
<evidence type="ECO:0000256" key="1">
    <source>
        <dbReference type="ARBA" id="ARBA00006484"/>
    </source>
</evidence>
<feature type="transmembrane region" description="Helical" evidence="4">
    <location>
        <begin position="6"/>
        <end position="33"/>
    </location>
</feature>
<organism evidence="5 6">
    <name type="scientific">Desulfatitalea alkaliphila</name>
    <dbReference type="NCBI Taxonomy" id="2929485"/>
    <lineage>
        <taxon>Bacteria</taxon>
        <taxon>Pseudomonadati</taxon>
        <taxon>Thermodesulfobacteriota</taxon>
        <taxon>Desulfobacteria</taxon>
        <taxon>Desulfobacterales</taxon>
        <taxon>Desulfosarcinaceae</taxon>
        <taxon>Desulfatitalea</taxon>
    </lineage>
</organism>
<keyword evidence="2" id="KW-0560">Oxidoreductase</keyword>
<keyword evidence="4" id="KW-0812">Transmembrane</keyword>
<reference evidence="5" key="1">
    <citation type="submission" date="2022-04" db="EMBL/GenBank/DDBJ databases">
        <title>Desulfatitalea alkaliphila sp. nov., a novel anaerobic sulfate-reducing bacterium isolated from terrestrial mud volcano, Taman Peninsula, Russia.</title>
        <authorList>
            <person name="Khomyakova M.A."/>
            <person name="Merkel A.Y."/>
            <person name="Slobodkin A.I."/>
        </authorList>
    </citation>
    <scope>NUCLEOTIDE SEQUENCE</scope>
    <source>
        <strain evidence="5">M08but</strain>
    </source>
</reference>
<dbReference type="InterPro" id="IPR036291">
    <property type="entry name" value="NAD(P)-bd_dom_sf"/>
</dbReference>
<dbReference type="Gene3D" id="3.40.50.720">
    <property type="entry name" value="NAD(P)-binding Rossmann-like Domain"/>
    <property type="match status" value="1"/>
</dbReference>
<keyword evidence="4" id="KW-1133">Transmembrane helix</keyword>
<keyword evidence="4" id="KW-0472">Membrane</keyword>
<keyword evidence="6" id="KW-1185">Reference proteome</keyword>
<dbReference type="PANTHER" id="PTHR43115:SF4">
    <property type="entry name" value="DEHYDROGENASE_REDUCTASE SDR FAMILY MEMBER 11"/>
    <property type="match status" value="1"/>
</dbReference>
<accession>A0AA41R0D1</accession>
<comment type="similarity">
    <text evidence="1 3">Belongs to the short-chain dehydrogenases/reductases (SDR) family.</text>
</comment>
<proteinExistence type="inferred from homology"/>
<evidence type="ECO:0000313" key="5">
    <source>
        <dbReference type="EMBL" id="MCJ8499792.1"/>
    </source>
</evidence>
<dbReference type="SUPFAM" id="SSF51735">
    <property type="entry name" value="NAD(P)-binding Rossmann-fold domains"/>
    <property type="match status" value="1"/>
</dbReference>
<dbReference type="AlphaFoldDB" id="A0AA41R0D1"/>
<dbReference type="Proteomes" id="UP001165427">
    <property type="component" value="Unassembled WGS sequence"/>
</dbReference>
<dbReference type="EMBL" id="JALJRB010000003">
    <property type="protein sequence ID" value="MCJ8499792.1"/>
    <property type="molecule type" value="Genomic_DNA"/>
</dbReference>
<dbReference type="RefSeq" id="WP_246903292.1">
    <property type="nucleotide sequence ID" value="NZ_JALJRB010000003.1"/>
</dbReference>
<name>A0AA41R0D1_9BACT</name>
<dbReference type="InterPro" id="IPR002347">
    <property type="entry name" value="SDR_fam"/>
</dbReference>
<evidence type="ECO:0000256" key="4">
    <source>
        <dbReference type="SAM" id="Phobius"/>
    </source>
</evidence>
<dbReference type="FunFam" id="3.40.50.720:FF:000047">
    <property type="entry name" value="NADP-dependent L-serine/L-allo-threonine dehydrogenase"/>
    <property type="match status" value="1"/>
</dbReference>
<dbReference type="PANTHER" id="PTHR43115">
    <property type="entry name" value="DEHYDROGENASE/REDUCTASE SDR FAMILY MEMBER 11"/>
    <property type="match status" value="1"/>
</dbReference>
<dbReference type="Pfam" id="PF00106">
    <property type="entry name" value="adh_short"/>
    <property type="match status" value="1"/>
</dbReference>
<gene>
    <name evidence="5" type="ORF">MRX98_04340</name>
</gene>
<dbReference type="PRINTS" id="PR00081">
    <property type="entry name" value="GDHRDH"/>
</dbReference>
<dbReference type="CDD" id="cd05233">
    <property type="entry name" value="SDR_c"/>
    <property type="match status" value="1"/>
</dbReference>
<evidence type="ECO:0000313" key="6">
    <source>
        <dbReference type="Proteomes" id="UP001165427"/>
    </source>
</evidence>
<sequence>MLQGKIVWVTGAGTGIGLAGAQVLAAGGATVILSGRRAGLLEEAAAEIHQNGGAAHTAPLDVTDADAVDRAADAIVAHHGAIDILVNNAGINTKRRRWQDQTAADFDSVIRINLNGLFYCTRAVLNHMRARKDGLVINVSSWAGVRTSALVGPAYNAAKHAVVTLTETINMEECVNGIRACAICPGEVDTPIMAQRPVPPTAQDLARMLKPEDLGAAIAWVAQQPRHVCINELVISPAWNRFYMRAAGHTDP</sequence>